<dbReference type="Proteomes" id="UP000076798">
    <property type="component" value="Unassembled WGS sequence"/>
</dbReference>
<dbReference type="EMBL" id="KV428106">
    <property type="protein sequence ID" value="KZT36472.1"/>
    <property type="molecule type" value="Genomic_DNA"/>
</dbReference>
<proteinExistence type="predicted"/>
<evidence type="ECO:0000313" key="3">
    <source>
        <dbReference type="Proteomes" id="UP000076798"/>
    </source>
</evidence>
<feature type="region of interest" description="Disordered" evidence="1">
    <location>
        <begin position="215"/>
        <end position="237"/>
    </location>
</feature>
<protein>
    <submittedName>
        <fullName evidence="2">Uncharacterized protein</fullName>
    </submittedName>
</protein>
<dbReference type="AlphaFoldDB" id="A0A166BK31"/>
<reference evidence="2 3" key="1">
    <citation type="journal article" date="2016" name="Mol. Biol. Evol.">
        <title>Comparative Genomics of Early-Diverging Mushroom-Forming Fungi Provides Insights into the Origins of Lignocellulose Decay Capabilities.</title>
        <authorList>
            <person name="Nagy L.G."/>
            <person name="Riley R."/>
            <person name="Tritt A."/>
            <person name="Adam C."/>
            <person name="Daum C."/>
            <person name="Floudas D."/>
            <person name="Sun H."/>
            <person name="Yadav J.S."/>
            <person name="Pangilinan J."/>
            <person name="Larsson K.H."/>
            <person name="Matsuura K."/>
            <person name="Barry K."/>
            <person name="Labutti K."/>
            <person name="Kuo R."/>
            <person name="Ohm R.A."/>
            <person name="Bhattacharya S.S."/>
            <person name="Shirouzu T."/>
            <person name="Yoshinaga Y."/>
            <person name="Martin F.M."/>
            <person name="Grigoriev I.V."/>
            <person name="Hibbett D.S."/>
        </authorList>
    </citation>
    <scope>NUCLEOTIDE SEQUENCE [LARGE SCALE GENOMIC DNA]</scope>
    <source>
        <strain evidence="2 3">HHB10207 ss-3</strain>
    </source>
</reference>
<evidence type="ECO:0000313" key="2">
    <source>
        <dbReference type="EMBL" id="KZT36472.1"/>
    </source>
</evidence>
<name>A0A166BK31_9AGAM</name>
<evidence type="ECO:0000256" key="1">
    <source>
        <dbReference type="SAM" id="MobiDB-lite"/>
    </source>
</evidence>
<feature type="region of interest" description="Disordered" evidence="1">
    <location>
        <begin position="105"/>
        <end position="153"/>
    </location>
</feature>
<accession>A0A166BK31</accession>
<feature type="compositionally biased region" description="Acidic residues" evidence="1">
    <location>
        <begin position="111"/>
        <end position="125"/>
    </location>
</feature>
<sequence>MPLLDTHYIQVLTSYLFERHPTLRREYHRNPGAFELRTRNHLQAIKSKYQNVVVALGPTVVSEVEFEAGSPHAKKLDRIKARYPWWDGINKVWNEFIHLGEKTNGSRETPFEVEDSEPSESEEQAATETESVMGASRQRPVMTPSLSRNRGISAARSQRKLLLDTVEMESGSSASSSAFSGISSSKGLERARLLMLEIERNQSELKLLERKAELMASSSRIESSASIRAESAASDDD</sequence>
<gene>
    <name evidence="2" type="ORF">SISSUDRAFT_62468</name>
</gene>
<feature type="compositionally biased region" description="Low complexity" evidence="1">
    <location>
        <begin position="216"/>
        <end position="237"/>
    </location>
</feature>
<organism evidence="2 3">
    <name type="scientific">Sistotremastrum suecicum HHB10207 ss-3</name>
    <dbReference type="NCBI Taxonomy" id="1314776"/>
    <lineage>
        <taxon>Eukaryota</taxon>
        <taxon>Fungi</taxon>
        <taxon>Dikarya</taxon>
        <taxon>Basidiomycota</taxon>
        <taxon>Agaricomycotina</taxon>
        <taxon>Agaricomycetes</taxon>
        <taxon>Sistotremastrales</taxon>
        <taxon>Sistotremastraceae</taxon>
        <taxon>Sistotremastrum</taxon>
    </lineage>
</organism>
<keyword evidence="3" id="KW-1185">Reference proteome</keyword>